<dbReference type="Proteomes" id="UP000008148">
    <property type="component" value="Chromosome"/>
</dbReference>
<keyword evidence="2" id="KW-1185">Reference proteome</keyword>
<accession>A8AHS7</accession>
<name>A8AHS7_CITK8</name>
<reference evidence="1 2" key="1">
    <citation type="submission" date="2007-08" db="EMBL/GenBank/DDBJ databases">
        <authorList>
            <consortium name="The Citrobacter koseri Genome Sequencing Project"/>
            <person name="McClelland M."/>
            <person name="Sanderson E.K."/>
            <person name="Porwollik S."/>
            <person name="Spieth J."/>
            <person name="Clifton W.S."/>
            <person name="Latreille P."/>
            <person name="Courtney L."/>
            <person name="Wang C."/>
            <person name="Pepin K."/>
            <person name="Bhonagiri V."/>
            <person name="Nash W."/>
            <person name="Johnson M."/>
            <person name="Thiruvilangam P."/>
            <person name="Wilson R."/>
        </authorList>
    </citation>
    <scope>NUCLEOTIDE SEQUENCE [LARGE SCALE GENOMIC DNA]</scope>
    <source>
        <strain evidence="2">ATCC BAA-895 / CDC 4225-83 / SGSC4696</strain>
    </source>
</reference>
<dbReference type="EMBL" id="CP000822">
    <property type="protein sequence ID" value="ABV13041.1"/>
    <property type="molecule type" value="Genomic_DNA"/>
</dbReference>
<evidence type="ECO:0000313" key="2">
    <source>
        <dbReference type="Proteomes" id="UP000008148"/>
    </source>
</evidence>
<organism evidence="1 2">
    <name type="scientific">Citrobacter koseri (strain ATCC BAA-895 / CDC 4225-83 / SGSC4696)</name>
    <dbReference type="NCBI Taxonomy" id="290338"/>
    <lineage>
        <taxon>Bacteria</taxon>
        <taxon>Pseudomonadati</taxon>
        <taxon>Pseudomonadota</taxon>
        <taxon>Gammaproteobacteria</taxon>
        <taxon>Enterobacterales</taxon>
        <taxon>Enterobacteriaceae</taxon>
        <taxon>Citrobacter</taxon>
    </lineage>
</organism>
<evidence type="ECO:0000313" key="1">
    <source>
        <dbReference type="EMBL" id="ABV13041.1"/>
    </source>
</evidence>
<dbReference type="KEGG" id="cko:CKO_01914"/>
<dbReference type="STRING" id="290338.CKO_01914"/>
<dbReference type="AlphaFoldDB" id="A8AHS7"/>
<gene>
    <name evidence="1" type="ordered locus">CKO_01914</name>
</gene>
<dbReference type="HOGENOM" id="CLU_2599707_0_0_6"/>
<sequence length="79" mass="8818">MANFLFHISGLLVNFRAPSDRIQRIALSSILFLCWQAGCHCDRKGCSLLLCLLQRVCGSNRILSALPLLRCLLAALRCE</sequence>
<proteinExistence type="predicted"/>
<protein>
    <submittedName>
        <fullName evidence="1">Uncharacterized protein</fullName>
    </submittedName>
</protein>